<evidence type="ECO:0000313" key="1">
    <source>
        <dbReference type="EMBL" id="KAF3554340.1"/>
    </source>
</evidence>
<dbReference type="EMBL" id="QGKX02000996">
    <property type="protein sequence ID" value="KAF3554340.1"/>
    <property type="molecule type" value="Genomic_DNA"/>
</dbReference>
<accession>A0A8S9QVN3</accession>
<name>A0A8S9QVN3_BRACR</name>
<proteinExistence type="predicted"/>
<reference evidence="1" key="1">
    <citation type="submission" date="2019-12" db="EMBL/GenBank/DDBJ databases">
        <title>Genome sequencing and annotation of Brassica cretica.</title>
        <authorList>
            <person name="Studholme D.J."/>
            <person name="Sarris P."/>
        </authorList>
    </citation>
    <scope>NUCLEOTIDE SEQUENCE</scope>
    <source>
        <strain evidence="1">PFS-109/04</strain>
        <tissue evidence="1">Leaf</tissue>
    </source>
</reference>
<protein>
    <submittedName>
        <fullName evidence="1">Uncharacterized protein</fullName>
    </submittedName>
</protein>
<gene>
    <name evidence="1" type="ORF">F2Q69_00015061</name>
</gene>
<dbReference type="Proteomes" id="UP000712600">
    <property type="component" value="Unassembled WGS sequence"/>
</dbReference>
<sequence>MNDAEYASAFDMLELWNRLQGFDLHDQGTLYLAKIYNRIGKGIDSSDILPGLQDLSYSTST</sequence>
<organism evidence="1 2">
    <name type="scientific">Brassica cretica</name>
    <name type="common">Mustard</name>
    <dbReference type="NCBI Taxonomy" id="69181"/>
    <lineage>
        <taxon>Eukaryota</taxon>
        <taxon>Viridiplantae</taxon>
        <taxon>Streptophyta</taxon>
        <taxon>Embryophyta</taxon>
        <taxon>Tracheophyta</taxon>
        <taxon>Spermatophyta</taxon>
        <taxon>Magnoliopsida</taxon>
        <taxon>eudicotyledons</taxon>
        <taxon>Gunneridae</taxon>
        <taxon>Pentapetalae</taxon>
        <taxon>rosids</taxon>
        <taxon>malvids</taxon>
        <taxon>Brassicales</taxon>
        <taxon>Brassicaceae</taxon>
        <taxon>Brassiceae</taxon>
        <taxon>Brassica</taxon>
    </lineage>
</organism>
<dbReference type="AlphaFoldDB" id="A0A8S9QVN3"/>
<comment type="caution">
    <text evidence="1">The sequence shown here is derived from an EMBL/GenBank/DDBJ whole genome shotgun (WGS) entry which is preliminary data.</text>
</comment>
<evidence type="ECO:0000313" key="2">
    <source>
        <dbReference type="Proteomes" id="UP000712600"/>
    </source>
</evidence>